<feature type="transmembrane region" description="Helical" evidence="6">
    <location>
        <begin position="268"/>
        <end position="285"/>
    </location>
</feature>
<evidence type="ECO:0000256" key="4">
    <source>
        <dbReference type="ARBA" id="ARBA00022989"/>
    </source>
</evidence>
<reference evidence="8 9" key="1">
    <citation type="submission" date="2020-11" db="EMBL/GenBank/DDBJ databases">
        <title>Sulfur oxidizing isolate from Hospital Hole Sinkhole.</title>
        <authorList>
            <person name="Scott K.M."/>
        </authorList>
    </citation>
    <scope>NUCLEOTIDE SEQUENCE [LARGE SCALE GENOMIC DNA]</scope>
    <source>
        <strain evidence="8 9">HH1</strain>
    </source>
</reference>
<evidence type="ECO:0000256" key="5">
    <source>
        <dbReference type="ARBA" id="ARBA00023136"/>
    </source>
</evidence>
<protein>
    <submittedName>
        <fullName evidence="8">DMT family transporter</fullName>
    </submittedName>
</protein>
<evidence type="ECO:0000256" key="1">
    <source>
        <dbReference type="ARBA" id="ARBA00004651"/>
    </source>
</evidence>
<feature type="domain" description="EamA" evidence="7">
    <location>
        <begin position="150"/>
        <end position="285"/>
    </location>
</feature>
<keyword evidence="3 6" id="KW-0812">Transmembrane</keyword>
<dbReference type="Pfam" id="PF00892">
    <property type="entry name" value="EamA"/>
    <property type="match status" value="2"/>
</dbReference>
<dbReference type="PANTHER" id="PTHR32322:SF18">
    <property type="entry name" value="S-ADENOSYLMETHIONINE_S-ADENOSYLHOMOCYSTEINE TRANSPORTER"/>
    <property type="match status" value="1"/>
</dbReference>
<evidence type="ECO:0000256" key="6">
    <source>
        <dbReference type="SAM" id="Phobius"/>
    </source>
</evidence>
<keyword evidence="2" id="KW-1003">Cell membrane</keyword>
<dbReference type="InterPro" id="IPR050638">
    <property type="entry name" value="AA-Vitamin_Transporters"/>
</dbReference>
<name>A0ABS0BYH5_9GAMM</name>
<keyword evidence="5 6" id="KW-0472">Membrane</keyword>
<dbReference type="RefSeq" id="WP_185978990.1">
    <property type="nucleotide sequence ID" value="NZ_JACBGI020000029.1"/>
</dbReference>
<feature type="transmembrane region" description="Helical" evidence="6">
    <location>
        <begin position="95"/>
        <end position="113"/>
    </location>
</feature>
<feature type="transmembrane region" description="Helical" evidence="6">
    <location>
        <begin position="40"/>
        <end position="57"/>
    </location>
</feature>
<sequence length="287" mass="32212">MTSNPQRKGEIYALSLTFLEGWFPIFASFSVAVLGGLHSYFYSLIVASASLGIWWIIRGNVKQILVHEAWFDLAMTSLFITSLFALTFVGLAYTSATNVAILLFLQILFSYLFLGRKEQEKLNRLHLIGAIFMTFGALLVLFRGEMKLQFGDLLVLLAAMIAPIANFYQKKARARVSSETVLLVRSVVSLPFVYLLAVWLEPSPSWQEIQSQFLWLFLTGFTTLSIAKILWVEAIHLLPITKVNALFAFSPLMTMGLAYLVLNDVPTLSQILGMIPILVGGYLITRR</sequence>
<feature type="domain" description="EamA" evidence="7">
    <location>
        <begin position="8"/>
        <end position="141"/>
    </location>
</feature>
<comment type="subcellular location">
    <subcellularLocation>
        <location evidence="1">Cell membrane</location>
        <topology evidence="1">Multi-pass membrane protein</topology>
    </subcellularLocation>
</comment>
<dbReference type="SUPFAM" id="SSF103481">
    <property type="entry name" value="Multidrug resistance efflux transporter EmrE"/>
    <property type="match status" value="2"/>
</dbReference>
<dbReference type="Proteomes" id="UP001193680">
    <property type="component" value="Unassembled WGS sequence"/>
</dbReference>
<keyword evidence="4 6" id="KW-1133">Transmembrane helix</keyword>
<feature type="transmembrane region" description="Helical" evidence="6">
    <location>
        <begin position="212"/>
        <end position="231"/>
    </location>
</feature>
<proteinExistence type="predicted"/>
<keyword evidence="9" id="KW-1185">Reference proteome</keyword>
<evidence type="ECO:0000313" key="9">
    <source>
        <dbReference type="Proteomes" id="UP001193680"/>
    </source>
</evidence>
<dbReference type="InterPro" id="IPR037185">
    <property type="entry name" value="EmrE-like"/>
</dbReference>
<dbReference type="InterPro" id="IPR000620">
    <property type="entry name" value="EamA_dom"/>
</dbReference>
<evidence type="ECO:0000256" key="2">
    <source>
        <dbReference type="ARBA" id="ARBA00022475"/>
    </source>
</evidence>
<accession>A0ABS0BYH5</accession>
<feature type="transmembrane region" description="Helical" evidence="6">
    <location>
        <begin position="69"/>
        <end position="89"/>
    </location>
</feature>
<dbReference type="EMBL" id="JACBGI020000029">
    <property type="protein sequence ID" value="MBF6058845.1"/>
    <property type="molecule type" value="Genomic_DNA"/>
</dbReference>
<organism evidence="8 9">
    <name type="scientific">Thiomicrorhabdus heinhorstiae</name>
    <dbReference type="NCBI Taxonomy" id="2748010"/>
    <lineage>
        <taxon>Bacteria</taxon>
        <taxon>Pseudomonadati</taxon>
        <taxon>Pseudomonadota</taxon>
        <taxon>Gammaproteobacteria</taxon>
        <taxon>Thiotrichales</taxon>
        <taxon>Piscirickettsiaceae</taxon>
        <taxon>Thiomicrorhabdus</taxon>
    </lineage>
</organism>
<evidence type="ECO:0000259" key="7">
    <source>
        <dbReference type="Pfam" id="PF00892"/>
    </source>
</evidence>
<evidence type="ECO:0000313" key="8">
    <source>
        <dbReference type="EMBL" id="MBF6058845.1"/>
    </source>
</evidence>
<comment type="caution">
    <text evidence="8">The sequence shown here is derived from an EMBL/GenBank/DDBJ whole genome shotgun (WGS) entry which is preliminary data.</text>
</comment>
<dbReference type="PANTHER" id="PTHR32322">
    <property type="entry name" value="INNER MEMBRANE TRANSPORTER"/>
    <property type="match status" value="1"/>
</dbReference>
<feature type="transmembrane region" description="Helical" evidence="6">
    <location>
        <begin position="12"/>
        <end position="34"/>
    </location>
</feature>
<feature type="transmembrane region" description="Helical" evidence="6">
    <location>
        <begin position="180"/>
        <end position="200"/>
    </location>
</feature>
<feature type="transmembrane region" description="Helical" evidence="6">
    <location>
        <begin position="125"/>
        <end position="142"/>
    </location>
</feature>
<gene>
    <name evidence="8" type="ORF">H8792_010875</name>
</gene>
<feature type="transmembrane region" description="Helical" evidence="6">
    <location>
        <begin position="243"/>
        <end position="262"/>
    </location>
</feature>
<evidence type="ECO:0000256" key="3">
    <source>
        <dbReference type="ARBA" id="ARBA00022692"/>
    </source>
</evidence>
<feature type="transmembrane region" description="Helical" evidence="6">
    <location>
        <begin position="148"/>
        <end position="168"/>
    </location>
</feature>